<dbReference type="Pfam" id="PF17291">
    <property type="entry name" value="M60-like_N"/>
    <property type="match status" value="1"/>
</dbReference>
<feature type="domain" description="Peptidase M60" evidence="2">
    <location>
        <begin position="79"/>
        <end position="398"/>
    </location>
</feature>
<dbReference type="Pfam" id="PF13402">
    <property type="entry name" value="Peptidase_M60"/>
    <property type="match status" value="1"/>
</dbReference>
<dbReference type="Gene3D" id="3.40.390.80">
    <property type="entry name" value="Peptidase M60, enhancin-like domain 2"/>
    <property type="match status" value="1"/>
</dbReference>
<name>A0A1M5P703_STRHI</name>
<feature type="chain" id="PRO_5013042127" evidence="1">
    <location>
        <begin position="31"/>
        <end position="483"/>
    </location>
</feature>
<proteinExistence type="predicted"/>
<dbReference type="Proteomes" id="UP000184501">
    <property type="component" value="Unassembled WGS sequence"/>
</dbReference>
<keyword evidence="1" id="KW-0732">Signal</keyword>
<dbReference type="AlphaFoldDB" id="A0A1M5P703"/>
<evidence type="ECO:0000313" key="3">
    <source>
        <dbReference type="EMBL" id="SHG97611.1"/>
    </source>
</evidence>
<accession>A0A1M5P703</accession>
<keyword evidence="4" id="KW-1185">Reference proteome</keyword>
<dbReference type="InterPro" id="IPR042279">
    <property type="entry name" value="Pep_M60_3"/>
</dbReference>
<protein>
    <submittedName>
        <fullName evidence="3">Peptidase M60, enhancin and enhancin-like</fullName>
    </submittedName>
</protein>
<organism evidence="3 4">
    <name type="scientific">Streptoalloteichus hindustanus</name>
    <dbReference type="NCBI Taxonomy" id="2017"/>
    <lineage>
        <taxon>Bacteria</taxon>
        <taxon>Bacillati</taxon>
        <taxon>Actinomycetota</taxon>
        <taxon>Actinomycetes</taxon>
        <taxon>Pseudonocardiales</taxon>
        <taxon>Pseudonocardiaceae</taxon>
        <taxon>Streptoalloteichus</taxon>
    </lineage>
</organism>
<dbReference type="PANTHER" id="PTHR15730:SF5">
    <property type="entry name" value="SI:CH211-210B2.2-RELATED"/>
    <property type="match status" value="1"/>
</dbReference>
<dbReference type="Gene3D" id="1.10.390.30">
    <property type="entry name" value="Peptidase M60, enhancin-like domain 3"/>
    <property type="match status" value="1"/>
</dbReference>
<gene>
    <name evidence="3" type="ORF">SAMN05444320_11795</name>
</gene>
<evidence type="ECO:0000256" key="1">
    <source>
        <dbReference type="SAM" id="SignalP"/>
    </source>
</evidence>
<reference evidence="3 4" key="1">
    <citation type="submission" date="2016-11" db="EMBL/GenBank/DDBJ databases">
        <authorList>
            <person name="Jaros S."/>
            <person name="Januszkiewicz K."/>
            <person name="Wedrychowicz H."/>
        </authorList>
    </citation>
    <scope>NUCLEOTIDE SEQUENCE [LARGE SCALE GENOMIC DNA]</scope>
    <source>
        <strain evidence="3 4">DSM 44523</strain>
    </source>
</reference>
<evidence type="ECO:0000259" key="2">
    <source>
        <dbReference type="PROSITE" id="PS51723"/>
    </source>
</evidence>
<dbReference type="SMART" id="SM01276">
    <property type="entry name" value="M60-like"/>
    <property type="match status" value="1"/>
</dbReference>
<sequence>MRLSGARLSQRLIVIAVSMTSFLLPATAVASPGTAVPEVHALPRHASSSPTARTHTLTLPALPSAQSERNRLRMTMQRADFQPTGYYLPPDRPLTVTAHPHGLRKGAKLELQVSAPGLVQHDNPDGESADVRTYPLREGTTTVTDPKGGVLSVRYVTDKGLFERVAPRVTIAFDEAAEPLPFYVLGHSDEREWRAMLERTEVPYAQLVSDRVIVTARTSTFREQAPSPHALLSTYDEIVGVEEEISGLDGETPSDVPTPLRHSIVEGGRKPGFPYASDQVVSIPTDSARAFLTVDGLKSFWGGWHEIGHHHQLDPTDWPAIQEVSVNLYSLAVQRHFLGAGPGPEHGTLKEWEDTKKFLEKVQTDKLDYNKEPVDDDDYYWYAFERLVMYEQLRVAFGDHFYPALHKAARTRDPQASALDKQRFFMVAASQISGRDLTDFFTKWGWINQLDADGGKARMEIGNLKLPPPKTDLSRTPVYGATE</sequence>
<dbReference type="InterPro" id="IPR035423">
    <property type="entry name" value="M60-like_N"/>
</dbReference>
<dbReference type="InterPro" id="IPR051244">
    <property type="entry name" value="TCAF"/>
</dbReference>
<dbReference type="InterPro" id="IPR031161">
    <property type="entry name" value="Peptidase_M60_dom"/>
</dbReference>
<dbReference type="STRING" id="2017.SAMN05444320_11795"/>
<dbReference type="EMBL" id="FQVN01000017">
    <property type="protein sequence ID" value="SHG97611.1"/>
    <property type="molecule type" value="Genomic_DNA"/>
</dbReference>
<dbReference type="Gene3D" id="2.60.120.1250">
    <property type="entry name" value="Peptidase M60, enhancin-like domain 1"/>
    <property type="match status" value="1"/>
</dbReference>
<dbReference type="PANTHER" id="PTHR15730">
    <property type="entry name" value="EXPERIMENTAL AUTOIMMUNE PROSTATITIS ANTIGEN 2-RELATED"/>
    <property type="match status" value="1"/>
</dbReference>
<feature type="signal peptide" evidence="1">
    <location>
        <begin position="1"/>
        <end position="30"/>
    </location>
</feature>
<evidence type="ECO:0000313" key="4">
    <source>
        <dbReference type="Proteomes" id="UP000184501"/>
    </source>
</evidence>
<dbReference type="PROSITE" id="PS51723">
    <property type="entry name" value="PEPTIDASE_M60"/>
    <property type="match status" value="1"/>
</dbReference>